<dbReference type="PANTHER" id="PTHR12655:SF0">
    <property type="entry name" value="ACYL-COENZYME A THIOESTERASE 9, MITOCHONDRIAL"/>
    <property type="match status" value="1"/>
</dbReference>
<dbReference type="InterPro" id="IPR035979">
    <property type="entry name" value="RBD_domain_sf"/>
</dbReference>
<dbReference type="Pfam" id="PF00076">
    <property type="entry name" value="RRM_1"/>
    <property type="match status" value="1"/>
</dbReference>
<keyword evidence="2" id="KW-0677">Repeat</keyword>
<dbReference type="GO" id="GO:0006637">
    <property type="term" value="P:acyl-CoA metabolic process"/>
    <property type="evidence" value="ECO:0007669"/>
    <property type="project" value="TreeGrafter"/>
</dbReference>
<dbReference type="InterPro" id="IPR006683">
    <property type="entry name" value="Thioestr_dom"/>
</dbReference>
<feature type="compositionally biased region" description="Low complexity" evidence="6">
    <location>
        <begin position="38"/>
        <end position="57"/>
    </location>
</feature>
<dbReference type="Gene3D" id="3.30.70.330">
    <property type="match status" value="1"/>
</dbReference>
<evidence type="ECO:0000259" key="7">
    <source>
        <dbReference type="PROSITE" id="PS50102"/>
    </source>
</evidence>
<keyword evidence="10" id="KW-1185">Reference proteome</keyword>
<dbReference type="GO" id="GO:0005739">
    <property type="term" value="C:mitochondrion"/>
    <property type="evidence" value="ECO:0007669"/>
    <property type="project" value="TreeGrafter"/>
</dbReference>
<dbReference type="STRING" id="670386.D3BKT0"/>
<keyword evidence="5" id="KW-0694">RNA-binding</keyword>
<evidence type="ECO:0000256" key="6">
    <source>
        <dbReference type="SAM" id="MobiDB-lite"/>
    </source>
</evidence>
<dbReference type="SUPFAM" id="SSF54928">
    <property type="entry name" value="RNA-binding domain, RBD"/>
    <property type="match status" value="1"/>
</dbReference>
<comment type="similarity">
    <text evidence="1">Belongs to the acyl coenzyme A hydrolase family.</text>
</comment>
<organism evidence="9 10">
    <name type="scientific">Heterostelium pallidum (strain ATCC 26659 / Pp 5 / PN500)</name>
    <name type="common">Cellular slime mold</name>
    <name type="synonym">Polysphondylium pallidum</name>
    <dbReference type="NCBI Taxonomy" id="670386"/>
    <lineage>
        <taxon>Eukaryota</taxon>
        <taxon>Amoebozoa</taxon>
        <taxon>Evosea</taxon>
        <taxon>Eumycetozoa</taxon>
        <taxon>Dictyostelia</taxon>
        <taxon>Acytosteliales</taxon>
        <taxon>Acytosteliaceae</taxon>
        <taxon>Heterostelium</taxon>
    </lineage>
</organism>
<dbReference type="FunCoup" id="D3BKT0">
    <property type="interactions" value="161"/>
</dbReference>
<sequence>MLNRLIVKGSKLSLNSGSSRIVSSTSSASAVLVNNIKQQQQQQQNGSRSYSSSTFSKSTEENQNNLNRFNELKEQMKQQYSSSSAGSVEDQLDIQNSVEIKGLPSNVTKNDIQDIFKGLSIASNGIKMIFDDEENIGFALVTFDSAADKLKALEIKKPCLKSSEQSDITIVPLSFSKTDWKTISKSSYMNRTAVTNHLWRSRTPIFNIKSKQAPSSTVTRPIVDKPPQDSYTEIYLHFSSDTTLREMYLSPYGNLRVGRFLEDLDALAGTVAYKHAEDTTEEKVFTIVTASVDRIHLLRPLVPDRDFKMEGIVTWVGKSSMEIVIKARSKNNETGEWEGVLVAYFTMVARDPLTKRAASVNRLVPTNEKEQKLFNDGISHKTSRLDFAKLSLQNVPPNSDELQIIHDLFMRSKDDKSNFHWIPMKDTSLQTVILCQPQERNMHGNIFGGYLMRKGFEIAFTTAFLQFNESIPTFFGMDDITFVLPVDIGNILTLDATVVYTESVDRLTYVQVEVVAHVSNPVSGSSEKHLSNVFNFTFLCRNNKDADTVKPKRILPQSYSEAMRYLAGKRIVDKQKLYSHDDMEIWQN</sequence>
<evidence type="ECO:0000256" key="5">
    <source>
        <dbReference type="PROSITE-ProRule" id="PRU00176"/>
    </source>
</evidence>
<dbReference type="OMA" id="QPQERNM"/>
<dbReference type="Pfam" id="PF03061">
    <property type="entry name" value="4HBT"/>
    <property type="match status" value="1"/>
</dbReference>
<evidence type="ECO:0000256" key="2">
    <source>
        <dbReference type="ARBA" id="ARBA00022737"/>
    </source>
</evidence>
<keyword evidence="4" id="KW-0809">Transit peptide</keyword>
<keyword evidence="3" id="KW-0378">Hydrolase</keyword>
<reference evidence="9 10" key="1">
    <citation type="journal article" date="2011" name="Genome Res.">
        <title>Phylogeny-wide analysis of social amoeba genomes highlights ancient origins for complex intercellular communication.</title>
        <authorList>
            <person name="Heidel A.J."/>
            <person name="Lawal H.M."/>
            <person name="Felder M."/>
            <person name="Schilde C."/>
            <person name="Helps N.R."/>
            <person name="Tunggal B."/>
            <person name="Rivero F."/>
            <person name="John U."/>
            <person name="Schleicher M."/>
            <person name="Eichinger L."/>
            <person name="Platzer M."/>
            <person name="Noegel A.A."/>
            <person name="Schaap P."/>
            <person name="Gloeckner G."/>
        </authorList>
    </citation>
    <scope>NUCLEOTIDE SEQUENCE [LARGE SCALE GENOMIC DNA]</scope>
    <source>
        <strain evidence="10">ATCC 26659 / Pp 5 / PN500</strain>
    </source>
</reference>
<feature type="domain" description="RRM" evidence="7">
    <location>
        <begin position="96"/>
        <end position="178"/>
    </location>
</feature>
<dbReference type="InterPro" id="IPR033120">
    <property type="entry name" value="HOTDOG_ACOT"/>
</dbReference>
<dbReference type="PANTHER" id="PTHR12655">
    <property type="entry name" value="ACYL-COA THIOESTERASE"/>
    <property type="match status" value="1"/>
</dbReference>
<dbReference type="GeneID" id="31364637"/>
<dbReference type="SUPFAM" id="SSF54637">
    <property type="entry name" value="Thioesterase/thiol ester dehydrase-isomerase"/>
    <property type="match status" value="2"/>
</dbReference>
<dbReference type="GO" id="GO:0047617">
    <property type="term" value="F:fatty acyl-CoA hydrolase activity"/>
    <property type="evidence" value="ECO:0007669"/>
    <property type="project" value="TreeGrafter"/>
</dbReference>
<comment type="caution">
    <text evidence="9">The sequence shown here is derived from an EMBL/GenBank/DDBJ whole genome shotgun (WGS) entry which is preliminary data.</text>
</comment>
<gene>
    <name evidence="9" type="ORF">PPL_09162</name>
</gene>
<evidence type="ECO:0000313" key="10">
    <source>
        <dbReference type="Proteomes" id="UP000001396"/>
    </source>
</evidence>
<dbReference type="PROSITE" id="PS50102">
    <property type="entry name" value="RRM"/>
    <property type="match status" value="1"/>
</dbReference>
<dbReference type="Proteomes" id="UP000001396">
    <property type="component" value="Unassembled WGS sequence"/>
</dbReference>
<evidence type="ECO:0000256" key="1">
    <source>
        <dbReference type="ARBA" id="ARBA00010458"/>
    </source>
</evidence>
<protein>
    <submittedName>
        <fullName evidence="9">RNA-binding region RNP-1 domain-containing protein</fullName>
    </submittedName>
</protein>
<dbReference type="CDD" id="cd03442">
    <property type="entry name" value="BFIT_BACH"/>
    <property type="match status" value="2"/>
</dbReference>
<evidence type="ECO:0000259" key="8">
    <source>
        <dbReference type="PROSITE" id="PS51770"/>
    </source>
</evidence>
<feature type="region of interest" description="Disordered" evidence="6">
    <location>
        <begin position="37"/>
        <end position="62"/>
    </location>
</feature>
<name>D3BKT0_HETP5</name>
<dbReference type="InParanoid" id="D3BKT0"/>
<evidence type="ECO:0000313" key="9">
    <source>
        <dbReference type="EMBL" id="EFA78510.1"/>
    </source>
</evidence>
<dbReference type="InterPro" id="IPR029069">
    <property type="entry name" value="HotDog_dom_sf"/>
</dbReference>
<dbReference type="GO" id="GO:0003723">
    <property type="term" value="F:RNA binding"/>
    <property type="evidence" value="ECO:0007669"/>
    <property type="project" value="UniProtKB-UniRule"/>
</dbReference>
<dbReference type="InterPro" id="IPR012677">
    <property type="entry name" value="Nucleotide-bd_a/b_plait_sf"/>
</dbReference>
<dbReference type="CDD" id="cd12254">
    <property type="entry name" value="RRM_hnRNPH_ESRPs_RBM12_like"/>
    <property type="match status" value="1"/>
</dbReference>
<proteinExistence type="inferred from homology"/>
<dbReference type="EMBL" id="ADBJ01000038">
    <property type="protein sequence ID" value="EFA78510.1"/>
    <property type="molecule type" value="Genomic_DNA"/>
</dbReference>
<dbReference type="Gene3D" id="3.10.129.10">
    <property type="entry name" value="Hotdog Thioesterase"/>
    <property type="match status" value="2"/>
</dbReference>
<dbReference type="RefSeq" id="XP_020430634.1">
    <property type="nucleotide sequence ID" value="XM_020579959.1"/>
</dbReference>
<evidence type="ECO:0000256" key="4">
    <source>
        <dbReference type="ARBA" id="ARBA00022946"/>
    </source>
</evidence>
<evidence type="ECO:0000256" key="3">
    <source>
        <dbReference type="ARBA" id="ARBA00022801"/>
    </source>
</evidence>
<feature type="domain" description="HotDog ACOT-type" evidence="8">
    <location>
        <begin position="425"/>
        <end position="544"/>
    </location>
</feature>
<dbReference type="PROSITE" id="PS51770">
    <property type="entry name" value="HOTDOG_ACOT"/>
    <property type="match status" value="2"/>
</dbReference>
<feature type="domain" description="HotDog ACOT-type" evidence="8">
    <location>
        <begin position="234"/>
        <end position="353"/>
    </location>
</feature>
<dbReference type="AlphaFoldDB" id="D3BKT0"/>
<accession>D3BKT0</accession>
<dbReference type="InterPro" id="IPR000504">
    <property type="entry name" value="RRM_dom"/>
</dbReference>